<evidence type="ECO:0000256" key="7">
    <source>
        <dbReference type="ARBA" id="ARBA00023136"/>
    </source>
</evidence>
<feature type="domain" description="EamA" evidence="9">
    <location>
        <begin position="155"/>
        <end position="289"/>
    </location>
</feature>
<dbReference type="EMBL" id="JAKLTQ010000015">
    <property type="protein sequence ID" value="MCG2623685.1"/>
    <property type="molecule type" value="Genomic_DNA"/>
</dbReference>
<keyword evidence="3" id="KW-0813">Transport</keyword>
<feature type="transmembrane region" description="Helical" evidence="8">
    <location>
        <begin position="44"/>
        <end position="65"/>
    </location>
</feature>
<dbReference type="NCBIfam" id="TIGR00688">
    <property type="entry name" value="rarD"/>
    <property type="match status" value="1"/>
</dbReference>
<comment type="subcellular location">
    <subcellularLocation>
        <location evidence="1">Cell membrane</location>
        <topology evidence="1">Multi-pass membrane protein</topology>
    </subcellularLocation>
</comment>
<evidence type="ECO:0000313" key="11">
    <source>
        <dbReference type="Proteomes" id="UP001165368"/>
    </source>
</evidence>
<dbReference type="Pfam" id="PF00892">
    <property type="entry name" value="EamA"/>
    <property type="match status" value="2"/>
</dbReference>
<feature type="transmembrane region" description="Helical" evidence="8">
    <location>
        <begin position="275"/>
        <end position="293"/>
    </location>
</feature>
<protein>
    <submittedName>
        <fullName evidence="10">EamA family transporter RarD</fullName>
    </submittedName>
</protein>
<name>A0ABS9LAJ4_9MICC</name>
<evidence type="ECO:0000256" key="3">
    <source>
        <dbReference type="ARBA" id="ARBA00022448"/>
    </source>
</evidence>
<feature type="domain" description="EamA" evidence="9">
    <location>
        <begin position="11"/>
        <end position="145"/>
    </location>
</feature>
<keyword evidence="5 8" id="KW-0812">Transmembrane</keyword>
<reference evidence="10" key="1">
    <citation type="submission" date="2022-01" db="EMBL/GenBank/DDBJ databases">
        <authorList>
            <person name="Jo J.-H."/>
            <person name="Im W.-T."/>
        </authorList>
    </citation>
    <scope>NUCLEOTIDE SEQUENCE</scope>
    <source>
        <strain evidence="10">I2-34</strain>
    </source>
</reference>
<dbReference type="SUPFAM" id="SSF103481">
    <property type="entry name" value="Multidrug resistance efflux transporter EmrE"/>
    <property type="match status" value="2"/>
</dbReference>
<feature type="transmembrane region" description="Helical" evidence="8">
    <location>
        <begin position="181"/>
        <end position="200"/>
    </location>
</feature>
<feature type="transmembrane region" description="Helical" evidence="8">
    <location>
        <begin position="220"/>
        <end position="240"/>
    </location>
</feature>
<evidence type="ECO:0000256" key="8">
    <source>
        <dbReference type="SAM" id="Phobius"/>
    </source>
</evidence>
<keyword evidence="6 8" id="KW-1133">Transmembrane helix</keyword>
<dbReference type="PANTHER" id="PTHR32322">
    <property type="entry name" value="INNER MEMBRANE TRANSPORTER"/>
    <property type="match status" value="1"/>
</dbReference>
<proteinExistence type="inferred from homology"/>
<evidence type="ECO:0000256" key="6">
    <source>
        <dbReference type="ARBA" id="ARBA00022989"/>
    </source>
</evidence>
<gene>
    <name evidence="10" type="primary">rarD</name>
    <name evidence="10" type="ORF">LVY72_17465</name>
</gene>
<evidence type="ECO:0000313" key="10">
    <source>
        <dbReference type="EMBL" id="MCG2623685.1"/>
    </source>
</evidence>
<dbReference type="InterPro" id="IPR050638">
    <property type="entry name" value="AA-Vitamin_Transporters"/>
</dbReference>
<evidence type="ECO:0000256" key="1">
    <source>
        <dbReference type="ARBA" id="ARBA00004651"/>
    </source>
</evidence>
<dbReference type="RefSeq" id="WP_237823310.1">
    <property type="nucleotide sequence ID" value="NZ_JAKLTQ010000015.1"/>
</dbReference>
<evidence type="ECO:0000256" key="4">
    <source>
        <dbReference type="ARBA" id="ARBA00022475"/>
    </source>
</evidence>
<evidence type="ECO:0000256" key="2">
    <source>
        <dbReference type="ARBA" id="ARBA00007362"/>
    </source>
</evidence>
<feature type="transmembrane region" description="Helical" evidence="8">
    <location>
        <begin position="77"/>
        <end position="95"/>
    </location>
</feature>
<dbReference type="Proteomes" id="UP001165368">
    <property type="component" value="Unassembled WGS sequence"/>
</dbReference>
<dbReference type="InterPro" id="IPR037185">
    <property type="entry name" value="EmrE-like"/>
</dbReference>
<feature type="transmembrane region" description="Helical" evidence="8">
    <location>
        <begin position="101"/>
        <end position="122"/>
    </location>
</feature>
<comment type="similarity">
    <text evidence="2">Belongs to the EamA transporter family.</text>
</comment>
<accession>A0ABS9LAJ4</accession>
<comment type="caution">
    <text evidence="10">The sequence shown here is derived from an EMBL/GenBank/DDBJ whole genome shotgun (WGS) entry which is preliminary data.</text>
</comment>
<dbReference type="PANTHER" id="PTHR32322:SF2">
    <property type="entry name" value="EAMA DOMAIN-CONTAINING PROTEIN"/>
    <property type="match status" value="1"/>
</dbReference>
<organism evidence="10 11">
    <name type="scientific">Arthrobacter hankyongi</name>
    <dbReference type="NCBI Taxonomy" id="2904801"/>
    <lineage>
        <taxon>Bacteria</taxon>
        <taxon>Bacillati</taxon>
        <taxon>Actinomycetota</taxon>
        <taxon>Actinomycetes</taxon>
        <taxon>Micrococcales</taxon>
        <taxon>Micrococcaceae</taxon>
        <taxon>Arthrobacter</taxon>
    </lineage>
</organism>
<dbReference type="InterPro" id="IPR000620">
    <property type="entry name" value="EamA_dom"/>
</dbReference>
<feature type="transmembrane region" description="Helical" evidence="8">
    <location>
        <begin position="152"/>
        <end position="169"/>
    </location>
</feature>
<sequence length="318" mass="34856">MHKSGNVRRGGLAIGLATYAIWGFFPLYFILLRGVHPLEILIHRVLWASVVMLGGLALAGQWSSLRHAFMDRWTRRRLCLASVLIGAVWFFYGYGALTGRAVDVALGYFICPLITVTLAVLIQGERLRPTQWISVALGTSAVAVVAIGYGTFPWIACVIAISFGFYSLVKNQVGPDVNAAAGMTIESVFLLPAVGLLFVWMNTTQQTTFMVSAPDSTDLWLILSGPMTVVPLLLFAMAASRLPLSLLGNLQYLNPVLQLLAAVLFLHEAMPPARWAGFVLVWLALMCLVLDAYRVRRPGQKQGNGPSRDRLPTSGRQR</sequence>
<evidence type="ECO:0000259" key="9">
    <source>
        <dbReference type="Pfam" id="PF00892"/>
    </source>
</evidence>
<dbReference type="InterPro" id="IPR004626">
    <property type="entry name" value="RarD"/>
</dbReference>
<keyword evidence="4" id="KW-1003">Cell membrane</keyword>
<dbReference type="Gene3D" id="1.10.3730.20">
    <property type="match status" value="1"/>
</dbReference>
<evidence type="ECO:0000256" key="5">
    <source>
        <dbReference type="ARBA" id="ARBA00022692"/>
    </source>
</evidence>
<feature type="transmembrane region" description="Helical" evidence="8">
    <location>
        <begin position="12"/>
        <end position="32"/>
    </location>
</feature>
<keyword evidence="7 8" id="KW-0472">Membrane</keyword>
<keyword evidence="11" id="KW-1185">Reference proteome</keyword>